<sequence>MKVYAEVSINGESKTSKRTTVDKDRGTNPRWICSLDYTFKEASLQNQGLLVVVKLYCERTLEDRYIGEVKLPVKALFDYGPRVENVLTYTVDGAGDGKLNILYSFGNMFMAPKPSVWKKAVWVM</sequence>
<dbReference type="PROSITE" id="PS50004">
    <property type="entry name" value="C2"/>
    <property type="match status" value="1"/>
</dbReference>
<dbReference type="EMBL" id="PNBA02000019">
    <property type="protein sequence ID" value="KAG6390368.1"/>
    <property type="molecule type" value="Genomic_DNA"/>
</dbReference>
<name>A0A8X8W8Q5_SALSN</name>
<dbReference type="Pfam" id="PF00168">
    <property type="entry name" value="C2"/>
    <property type="match status" value="1"/>
</dbReference>
<dbReference type="Gene3D" id="2.60.40.150">
    <property type="entry name" value="C2 domain"/>
    <property type="match status" value="1"/>
</dbReference>
<dbReference type="Proteomes" id="UP000298416">
    <property type="component" value="Unassembled WGS sequence"/>
</dbReference>
<gene>
    <name evidence="2" type="ORF">SASPL_148102</name>
</gene>
<dbReference type="PANTHER" id="PTHR32246">
    <property type="entry name" value="INGRESSION PROTEIN FIC1"/>
    <property type="match status" value="1"/>
</dbReference>
<feature type="domain" description="C2" evidence="1">
    <location>
        <begin position="1"/>
        <end position="87"/>
    </location>
</feature>
<reference evidence="2" key="2">
    <citation type="submission" date="2020-08" db="EMBL/GenBank/DDBJ databases">
        <title>Plant Genome Project.</title>
        <authorList>
            <person name="Zhang R.-G."/>
        </authorList>
    </citation>
    <scope>NUCLEOTIDE SEQUENCE</scope>
    <source>
        <strain evidence="2">Huo1</strain>
        <tissue evidence="2">Leaf</tissue>
    </source>
</reference>
<keyword evidence="3" id="KW-1185">Reference proteome</keyword>
<dbReference type="PANTHER" id="PTHR32246:SF22">
    <property type="entry name" value="C2 DOMAIN-CONTAINING PROTEIN"/>
    <property type="match status" value="1"/>
</dbReference>
<dbReference type="AlphaFoldDB" id="A0A8X8W8Q5"/>
<dbReference type="InterPro" id="IPR000008">
    <property type="entry name" value="C2_dom"/>
</dbReference>
<evidence type="ECO:0000313" key="3">
    <source>
        <dbReference type="Proteomes" id="UP000298416"/>
    </source>
</evidence>
<protein>
    <recommendedName>
        <fullName evidence="1">C2 domain-containing protein</fullName>
    </recommendedName>
</protein>
<dbReference type="InterPro" id="IPR035892">
    <property type="entry name" value="C2_domain_sf"/>
</dbReference>
<evidence type="ECO:0000259" key="1">
    <source>
        <dbReference type="PROSITE" id="PS50004"/>
    </source>
</evidence>
<accession>A0A8X8W8Q5</accession>
<evidence type="ECO:0000313" key="2">
    <source>
        <dbReference type="EMBL" id="KAG6390368.1"/>
    </source>
</evidence>
<reference evidence="2" key="1">
    <citation type="submission" date="2018-01" db="EMBL/GenBank/DDBJ databases">
        <authorList>
            <person name="Mao J.F."/>
        </authorList>
    </citation>
    <scope>NUCLEOTIDE SEQUENCE</scope>
    <source>
        <strain evidence="2">Huo1</strain>
        <tissue evidence="2">Leaf</tissue>
    </source>
</reference>
<dbReference type="SUPFAM" id="SSF49562">
    <property type="entry name" value="C2 domain (Calcium/lipid-binding domain, CaLB)"/>
    <property type="match status" value="1"/>
</dbReference>
<organism evidence="2">
    <name type="scientific">Salvia splendens</name>
    <name type="common">Scarlet sage</name>
    <dbReference type="NCBI Taxonomy" id="180675"/>
    <lineage>
        <taxon>Eukaryota</taxon>
        <taxon>Viridiplantae</taxon>
        <taxon>Streptophyta</taxon>
        <taxon>Embryophyta</taxon>
        <taxon>Tracheophyta</taxon>
        <taxon>Spermatophyta</taxon>
        <taxon>Magnoliopsida</taxon>
        <taxon>eudicotyledons</taxon>
        <taxon>Gunneridae</taxon>
        <taxon>Pentapetalae</taxon>
        <taxon>asterids</taxon>
        <taxon>lamiids</taxon>
        <taxon>Lamiales</taxon>
        <taxon>Lamiaceae</taxon>
        <taxon>Nepetoideae</taxon>
        <taxon>Mentheae</taxon>
        <taxon>Salviinae</taxon>
        <taxon>Salvia</taxon>
        <taxon>Salvia subgen. Calosphace</taxon>
        <taxon>core Calosphace</taxon>
    </lineage>
</organism>
<comment type="caution">
    <text evidence="2">The sequence shown here is derived from an EMBL/GenBank/DDBJ whole genome shotgun (WGS) entry which is preliminary data.</text>
</comment>
<proteinExistence type="predicted"/>